<protein>
    <recommendedName>
        <fullName evidence="3">DUF4283 domain-containing protein</fullName>
    </recommendedName>
</protein>
<accession>A0A7J8P7U8</accession>
<dbReference type="Proteomes" id="UP000593578">
    <property type="component" value="Unassembled WGS sequence"/>
</dbReference>
<organism evidence="1 2">
    <name type="scientific">Gossypium raimondii</name>
    <name type="common">Peruvian cotton</name>
    <name type="synonym">Gossypium klotzschianum subsp. raimondii</name>
    <dbReference type="NCBI Taxonomy" id="29730"/>
    <lineage>
        <taxon>Eukaryota</taxon>
        <taxon>Viridiplantae</taxon>
        <taxon>Streptophyta</taxon>
        <taxon>Embryophyta</taxon>
        <taxon>Tracheophyta</taxon>
        <taxon>Spermatophyta</taxon>
        <taxon>Magnoliopsida</taxon>
        <taxon>eudicotyledons</taxon>
        <taxon>Gunneridae</taxon>
        <taxon>Pentapetalae</taxon>
        <taxon>rosids</taxon>
        <taxon>malvids</taxon>
        <taxon>Malvales</taxon>
        <taxon>Malvaceae</taxon>
        <taxon>Malvoideae</taxon>
        <taxon>Gossypium</taxon>
    </lineage>
</organism>
<dbReference type="AlphaFoldDB" id="A0A7J8P7U8"/>
<sequence>MGKLPMTGGTSRGVSQSYFKDTLLNGSQGFGDKSPWFDDDIELLDSDLKGVLLMKSRLLTFLLGKEDWFQSFYEYIFMLWKLSQNFQLMDTENGYFLVKFQPAVDYTKALSGDPCEVIAWIRLHGLSGCMYKRSILTTIGNMIGKVIKTDHSVHGVVSFVW</sequence>
<dbReference type="PANTHER" id="PTHR31286">
    <property type="entry name" value="GLYCINE-RICH CELL WALL STRUCTURAL PROTEIN 1.8-LIKE"/>
    <property type="match status" value="1"/>
</dbReference>
<dbReference type="EMBL" id="JABEZZ010000005">
    <property type="protein sequence ID" value="MBA0585258.1"/>
    <property type="molecule type" value="Genomic_DNA"/>
</dbReference>
<gene>
    <name evidence="1" type="ORF">Gorai_016040</name>
</gene>
<evidence type="ECO:0000313" key="2">
    <source>
        <dbReference type="Proteomes" id="UP000593578"/>
    </source>
</evidence>
<dbReference type="PANTHER" id="PTHR31286:SF173">
    <property type="entry name" value="DUF4283 DOMAIN-CONTAINING PROTEIN"/>
    <property type="match status" value="1"/>
</dbReference>
<evidence type="ECO:0000313" key="1">
    <source>
        <dbReference type="EMBL" id="MBA0585258.1"/>
    </source>
</evidence>
<comment type="caution">
    <text evidence="1">The sequence shown here is derived from an EMBL/GenBank/DDBJ whole genome shotgun (WGS) entry which is preliminary data.</text>
</comment>
<dbReference type="InterPro" id="IPR040256">
    <property type="entry name" value="At4g02000-like"/>
</dbReference>
<name>A0A7J8P7U8_GOSRA</name>
<evidence type="ECO:0008006" key="3">
    <source>
        <dbReference type="Google" id="ProtNLM"/>
    </source>
</evidence>
<proteinExistence type="predicted"/>
<feature type="non-terminal residue" evidence="1">
    <location>
        <position position="161"/>
    </location>
</feature>
<reference evidence="1 2" key="1">
    <citation type="journal article" date="2019" name="Genome Biol. Evol.">
        <title>Insights into the evolution of the New World diploid cottons (Gossypium, subgenus Houzingenia) based on genome sequencing.</title>
        <authorList>
            <person name="Grover C.E."/>
            <person name="Arick M.A. 2nd"/>
            <person name="Thrash A."/>
            <person name="Conover J.L."/>
            <person name="Sanders W.S."/>
            <person name="Peterson D.G."/>
            <person name="Frelichowski J.E."/>
            <person name="Scheffler J.A."/>
            <person name="Scheffler B.E."/>
            <person name="Wendel J.F."/>
        </authorList>
    </citation>
    <scope>NUCLEOTIDE SEQUENCE [LARGE SCALE GENOMIC DNA]</scope>
    <source>
        <strain evidence="1">8</strain>
        <tissue evidence="1">Leaf</tissue>
    </source>
</reference>